<dbReference type="SMART" id="SM00491">
    <property type="entry name" value="HELICc2"/>
    <property type="match status" value="1"/>
</dbReference>
<dbReference type="GO" id="GO:0005524">
    <property type="term" value="F:ATP binding"/>
    <property type="evidence" value="ECO:0007669"/>
    <property type="project" value="UniProtKB-KW"/>
</dbReference>
<evidence type="ECO:0000313" key="7">
    <source>
        <dbReference type="EMBL" id="TWB23852.1"/>
    </source>
</evidence>
<evidence type="ECO:0000256" key="4">
    <source>
        <dbReference type="ARBA" id="ARBA00038058"/>
    </source>
</evidence>
<feature type="compositionally biased region" description="Pro residues" evidence="5">
    <location>
        <begin position="1"/>
        <end position="16"/>
    </location>
</feature>
<keyword evidence="8" id="KW-1185">Reference proteome</keyword>
<dbReference type="InterPro" id="IPR045028">
    <property type="entry name" value="DinG/Rad3-like"/>
</dbReference>
<dbReference type="InterPro" id="IPR027417">
    <property type="entry name" value="P-loop_NTPase"/>
</dbReference>
<evidence type="ECO:0000313" key="8">
    <source>
        <dbReference type="Proteomes" id="UP000316545"/>
    </source>
</evidence>
<accession>A0A560FQG3</accession>
<dbReference type="Pfam" id="PF13307">
    <property type="entry name" value="Helicase_C_2"/>
    <property type="match status" value="1"/>
</dbReference>
<dbReference type="GO" id="GO:0006139">
    <property type="term" value="P:nucleobase-containing compound metabolic process"/>
    <property type="evidence" value="ECO:0007669"/>
    <property type="project" value="InterPro"/>
</dbReference>
<organism evidence="7 8">
    <name type="scientific">Nitrospirillum amazonense</name>
    <dbReference type="NCBI Taxonomy" id="28077"/>
    <lineage>
        <taxon>Bacteria</taxon>
        <taxon>Pseudomonadati</taxon>
        <taxon>Pseudomonadota</taxon>
        <taxon>Alphaproteobacteria</taxon>
        <taxon>Rhodospirillales</taxon>
        <taxon>Azospirillaceae</taxon>
        <taxon>Nitrospirillum</taxon>
    </lineage>
</organism>
<gene>
    <name evidence="7" type="ORF">FBZ88_11322</name>
</gene>
<dbReference type="GO" id="GO:0003678">
    <property type="term" value="F:DNA helicase activity"/>
    <property type="evidence" value="ECO:0007669"/>
    <property type="project" value="TreeGrafter"/>
</dbReference>
<evidence type="ECO:0000256" key="2">
    <source>
        <dbReference type="ARBA" id="ARBA00022801"/>
    </source>
</evidence>
<dbReference type="GO" id="GO:0016818">
    <property type="term" value="F:hydrolase activity, acting on acid anhydrides, in phosphorus-containing anhydrides"/>
    <property type="evidence" value="ECO:0007669"/>
    <property type="project" value="InterPro"/>
</dbReference>
<feature type="region of interest" description="Disordered" evidence="5">
    <location>
        <begin position="1"/>
        <end position="23"/>
    </location>
</feature>
<keyword evidence="1" id="KW-0547">Nucleotide-binding</keyword>
<dbReference type="EMBL" id="VITO01000013">
    <property type="protein sequence ID" value="TWB23852.1"/>
    <property type="molecule type" value="Genomic_DNA"/>
</dbReference>
<evidence type="ECO:0000256" key="3">
    <source>
        <dbReference type="ARBA" id="ARBA00022840"/>
    </source>
</evidence>
<dbReference type="InterPro" id="IPR006555">
    <property type="entry name" value="ATP-dep_Helicase_C"/>
</dbReference>
<keyword evidence="2" id="KW-0378">Hydrolase</keyword>
<feature type="domain" description="Helicase ATP-binding" evidence="6">
    <location>
        <begin position="240"/>
        <end position="516"/>
    </location>
</feature>
<dbReference type="SUPFAM" id="SSF52540">
    <property type="entry name" value="P-loop containing nucleoside triphosphate hydrolases"/>
    <property type="match status" value="1"/>
</dbReference>
<proteinExistence type="inferred from homology"/>
<keyword evidence="3" id="KW-0067">ATP-binding</keyword>
<evidence type="ECO:0000259" key="6">
    <source>
        <dbReference type="PROSITE" id="PS51193"/>
    </source>
</evidence>
<comment type="similarity">
    <text evidence="4">Belongs to the helicase family. DinG subfamily.</text>
</comment>
<feature type="region of interest" description="Disordered" evidence="5">
    <location>
        <begin position="955"/>
        <end position="996"/>
    </location>
</feature>
<keyword evidence="7" id="KW-0347">Helicase</keyword>
<dbReference type="PANTHER" id="PTHR11472:SF34">
    <property type="entry name" value="REGULATOR OF TELOMERE ELONGATION HELICASE 1"/>
    <property type="match status" value="1"/>
</dbReference>
<dbReference type="Proteomes" id="UP000316545">
    <property type="component" value="Unassembled WGS sequence"/>
</dbReference>
<dbReference type="GO" id="GO:0003676">
    <property type="term" value="F:nucleic acid binding"/>
    <property type="evidence" value="ECO:0007669"/>
    <property type="project" value="InterPro"/>
</dbReference>
<dbReference type="PANTHER" id="PTHR11472">
    <property type="entry name" value="DNA REPAIR DEAD HELICASE RAD3/XP-D SUBFAMILY MEMBER"/>
    <property type="match status" value="1"/>
</dbReference>
<sequence length="996" mass="108623">MTDPFQPPAAPKPPPSLVSAPTGPRRLLVPDAPALVPGARQAVWLSTDGEVEVIDKAEAVRRVLRQPHLLCHARATARRLGTDKLIQGYDLLELYAFVRPATFCLPTPRGLAQALDLPRPADADAEALTLVRAAEALLRELMSPVDDQRSDPVGLAWAMGAEGQGDGQGGGQGGGGWLWSPLVLAALGAPAGPEKSRWRGGAIRAYQVWAGMKEWQADAPEPPPGHLPVEPAEARRRLADLVMNGSQAEPRPQQSDYASAVSTAFTPRDVEGEPNLVLAEAGTGVGKTLGYLAPATVWAEKNKGPVWISTYTRQLQHQIDKEMDRLHRDPATKARKVVIRKGRENYLCLLNLEEAAGVATANPQYAVAIGLMARWAAATRDGDMQGGDFPGWLVDLLGKGRTLALADRRGECVYSACSHYTKCFIEKSVRRARRADIVIANHALVMIQAALGGGDDAYIPTRYVFDEGHHVFDAADNAFAGHLTGFETAELRRWLLGAESGGRSRARGLRRRVEDLIGGDDHANRLLDEIARAARTLPGEAWPQRVGGGEPVGPTEAFLAQVRAQVYARAHGPDNPYSLEVEVQPLVDGVLEAAQALSAALGELSAPLEALADRLRERLDDESDELESDTRRRIDAIARSLKRRSANEIGGWRQMLAALAEETPSRYVDWFGVERQDGRDLDVGMYRHWVDPTWPLAQILGAQAHGLVMTSATLTDGTGDVEADWQAAHARTGAIHLPRPALRAQVPSPFDYANQTRVLIVNDVRKDDLAQVAAAYRELFLASGGGAIGLFTAVQRLRAVHERIGAPLEAAGLPLLSQHLDGLDVATLIDIFRGEDNACLLGTDAVRDGVDVPGRSLRLIVFDRVPWPRPDILHKARRDYFDRTARRRHYDDMITRLRLRQAFGRLVRRADDTGVFVLLDPMMPSRLKGAFPGGVEPQRVGLAEAVRITRDFLHAPGQEPDLTLPPLTKPPPSRLSSPPDDPWGDEPFHLQGFDLD</sequence>
<dbReference type="InterPro" id="IPR014013">
    <property type="entry name" value="Helic_SF1/SF2_ATP-bd_DinG/Rad3"/>
</dbReference>
<name>A0A560FQG3_9PROT</name>
<evidence type="ECO:0000256" key="1">
    <source>
        <dbReference type="ARBA" id="ARBA00022741"/>
    </source>
</evidence>
<dbReference type="Gene3D" id="3.40.50.300">
    <property type="entry name" value="P-loop containing nucleotide triphosphate hydrolases"/>
    <property type="match status" value="2"/>
</dbReference>
<evidence type="ECO:0000256" key="5">
    <source>
        <dbReference type="SAM" id="MobiDB-lite"/>
    </source>
</evidence>
<dbReference type="RefSeq" id="WP_145618691.1">
    <property type="nucleotide sequence ID" value="NZ_VITO01000013.1"/>
</dbReference>
<reference evidence="7 8" key="1">
    <citation type="submission" date="2019-06" db="EMBL/GenBank/DDBJ databases">
        <title>Genomic Encyclopedia of Type Strains, Phase IV (KMG-V): Genome sequencing to study the core and pangenomes of soil and plant-associated prokaryotes.</title>
        <authorList>
            <person name="Whitman W."/>
        </authorList>
    </citation>
    <scope>NUCLEOTIDE SEQUENCE [LARGE SCALE GENOMIC DNA]</scope>
    <source>
        <strain evidence="7 8">BR 11865</strain>
    </source>
</reference>
<comment type="caution">
    <text evidence="7">The sequence shown here is derived from an EMBL/GenBank/DDBJ whole genome shotgun (WGS) entry which is preliminary data.</text>
</comment>
<dbReference type="PROSITE" id="PS51193">
    <property type="entry name" value="HELICASE_ATP_BIND_2"/>
    <property type="match status" value="1"/>
</dbReference>
<protein>
    <submittedName>
        <fullName evidence="7">ATP-dependent DNA helicase DinG</fullName>
    </submittedName>
</protein>
<dbReference type="AlphaFoldDB" id="A0A560FQG3"/>